<dbReference type="AlphaFoldDB" id="A0A0F9SCS0"/>
<proteinExistence type="predicted"/>
<protein>
    <submittedName>
        <fullName evidence="1">Uncharacterized protein</fullName>
    </submittedName>
</protein>
<accession>A0A0F9SCS0</accession>
<comment type="caution">
    <text evidence="1">The sequence shown here is derived from an EMBL/GenBank/DDBJ whole genome shotgun (WGS) entry which is preliminary data.</text>
</comment>
<gene>
    <name evidence="1" type="ORF">LCGC14_0468710</name>
</gene>
<evidence type="ECO:0000313" key="1">
    <source>
        <dbReference type="EMBL" id="KKN66685.1"/>
    </source>
</evidence>
<dbReference type="EMBL" id="LAZR01000493">
    <property type="protein sequence ID" value="KKN66685.1"/>
    <property type="molecule type" value="Genomic_DNA"/>
</dbReference>
<organism evidence="1">
    <name type="scientific">marine sediment metagenome</name>
    <dbReference type="NCBI Taxonomy" id="412755"/>
    <lineage>
        <taxon>unclassified sequences</taxon>
        <taxon>metagenomes</taxon>
        <taxon>ecological metagenomes</taxon>
    </lineage>
</organism>
<sequence>MGFQGHGSAALDALQAFGFCYVSTPATTNIATGGTYVKTAGTTTAGTEKDFTHTDNRLTYTGTETRLFAVIVAVSMTSSNNVTTHWRIAQNGTALVSSEQKRLVATGGDVGNASISTEVELSTGDYVEVWCTTETGEDTKTIQAENMTMTVE</sequence>
<reference evidence="1" key="1">
    <citation type="journal article" date="2015" name="Nature">
        <title>Complex archaea that bridge the gap between prokaryotes and eukaryotes.</title>
        <authorList>
            <person name="Spang A."/>
            <person name="Saw J.H."/>
            <person name="Jorgensen S.L."/>
            <person name="Zaremba-Niedzwiedzka K."/>
            <person name="Martijn J."/>
            <person name="Lind A.E."/>
            <person name="van Eijk R."/>
            <person name="Schleper C."/>
            <person name="Guy L."/>
            <person name="Ettema T.J."/>
        </authorList>
    </citation>
    <scope>NUCLEOTIDE SEQUENCE</scope>
</reference>
<name>A0A0F9SCS0_9ZZZZ</name>